<evidence type="ECO:0000313" key="1">
    <source>
        <dbReference type="EMBL" id="KAL0064576.1"/>
    </source>
</evidence>
<sequence length="437" mass="48159">MDSEPTLDPFAVGRLPSVSQISSAFVALGGPPTPFRVSPAVFDVLRFIGALGIHARTSPSATLVEIKPLVWKGHFIEPWLKALLITYLVPTMETSPTSLEIRRDVLWSVPWCLNSFIDIPFQFVLSESSDITCTVTPQLQYLFVRVWLEVLGEGHAACGRWSMLLLKLNLKHGADANPHANPELLNTHTLGALKIENIPAFRCYLVTMTSQLSSAGDDSLSAFSTFMYLLADVVPRAKVVNSQPPGHDRQGIYGALVDETLCPLIHLLTKVLRIRRSVKGKDEFYRKNKIDPILLFAIANRVEFAHRFVESVAKAYLIANANGVNEIIGSYVDKLSQLAMDEKDNLLEDVGLITSKEKYPILVFNLDAPGMPPPDVWIEAVGNDVAAGFFKPSTGTGPVPVWRATTERKLFVIALLPGKIGFAQESAISFNLSWPPK</sequence>
<gene>
    <name evidence="1" type="ORF">AAF712_008521</name>
</gene>
<accession>A0ABR2ZTX1</accession>
<name>A0ABR2ZTX1_9AGAR</name>
<dbReference type="Proteomes" id="UP001437256">
    <property type="component" value="Unassembled WGS sequence"/>
</dbReference>
<organism evidence="1 2">
    <name type="scientific">Marasmius tenuissimus</name>
    <dbReference type="NCBI Taxonomy" id="585030"/>
    <lineage>
        <taxon>Eukaryota</taxon>
        <taxon>Fungi</taxon>
        <taxon>Dikarya</taxon>
        <taxon>Basidiomycota</taxon>
        <taxon>Agaricomycotina</taxon>
        <taxon>Agaricomycetes</taxon>
        <taxon>Agaricomycetidae</taxon>
        <taxon>Agaricales</taxon>
        <taxon>Marasmiineae</taxon>
        <taxon>Marasmiaceae</taxon>
        <taxon>Marasmius</taxon>
    </lineage>
</organism>
<protein>
    <submittedName>
        <fullName evidence="1">Uncharacterized protein</fullName>
    </submittedName>
</protein>
<evidence type="ECO:0000313" key="2">
    <source>
        <dbReference type="Proteomes" id="UP001437256"/>
    </source>
</evidence>
<proteinExistence type="predicted"/>
<keyword evidence="2" id="KW-1185">Reference proteome</keyword>
<comment type="caution">
    <text evidence="1">The sequence shown here is derived from an EMBL/GenBank/DDBJ whole genome shotgun (WGS) entry which is preliminary data.</text>
</comment>
<reference evidence="1 2" key="1">
    <citation type="submission" date="2024-05" db="EMBL/GenBank/DDBJ databases">
        <title>A draft genome resource for the thread blight pathogen Marasmius tenuissimus strain MS-2.</title>
        <authorList>
            <person name="Yulfo-Soto G.E."/>
            <person name="Baruah I.K."/>
            <person name="Amoako-Attah I."/>
            <person name="Bukari Y."/>
            <person name="Meinhardt L.W."/>
            <person name="Bailey B.A."/>
            <person name="Cohen S.P."/>
        </authorList>
    </citation>
    <scope>NUCLEOTIDE SEQUENCE [LARGE SCALE GENOMIC DNA]</scope>
    <source>
        <strain evidence="1 2">MS-2</strain>
    </source>
</reference>
<dbReference type="EMBL" id="JBBXMP010000060">
    <property type="protein sequence ID" value="KAL0064576.1"/>
    <property type="molecule type" value="Genomic_DNA"/>
</dbReference>